<evidence type="ECO:0000256" key="3">
    <source>
        <dbReference type="PROSITE-ProRule" id="PRU00221"/>
    </source>
</evidence>
<name>A0AAN8U1D8_SOLBU</name>
<dbReference type="SUPFAM" id="SSF50978">
    <property type="entry name" value="WD40 repeat-like"/>
    <property type="match status" value="1"/>
</dbReference>
<keyword evidence="1 3" id="KW-0853">WD repeat</keyword>
<gene>
    <name evidence="4" type="ORF">RDI58_004470</name>
</gene>
<proteinExistence type="predicted"/>
<dbReference type="EMBL" id="JBANQN010000002">
    <property type="protein sequence ID" value="KAK6796769.1"/>
    <property type="molecule type" value="Genomic_DNA"/>
</dbReference>
<evidence type="ECO:0000313" key="5">
    <source>
        <dbReference type="Proteomes" id="UP001371456"/>
    </source>
</evidence>
<reference evidence="4 5" key="1">
    <citation type="submission" date="2024-02" db="EMBL/GenBank/DDBJ databases">
        <title>de novo genome assembly of Solanum bulbocastanum strain 11H21.</title>
        <authorList>
            <person name="Hosaka A.J."/>
        </authorList>
    </citation>
    <scope>NUCLEOTIDE SEQUENCE [LARGE SCALE GENOMIC DNA]</scope>
    <source>
        <tissue evidence="4">Young leaves</tissue>
    </source>
</reference>
<organism evidence="4 5">
    <name type="scientific">Solanum bulbocastanum</name>
    <name type="common">Wild potato</name>
    <dbReference type="NCBI Taxonomy" id="147425"/>
    <lineage>
        <taxon>Eukaryota</taxon>
        <taxon>Viridiplantae</taxon>
        <taxon>Streptophyta</taxon>
        <taxon>Embryophyta</taxon>
        <taxon>Tracheophyta</taxon>
        <taxon>Spermatophyta</taxon>
        <taxon>Magnoliopsida</taxon>
        <taxon>eudicotyledons</taxon>
        <taxon>Gunneridae</taxon>
        <taxon>Pentapetalae</taxon>
        <taxon>asterids</taxon>
        <taxon>lamiids</taxon>
        <taxon>Solanales</taxon>
        <taxon>Solanaceae</taxon>
        <taxon>Solanoideae</taxon>
        <taxon>Solaneae</taxon>
        <taxon>Solanum</taxon>
    </lineage>
</organism>
<sequence>MSELSINGVAMAVTQSVWAFMVPRRTSDSCAILSSKVVAALVFLWRQMRHGKRLHLFSDMHQEPINVAKFAYHSPNLLVTSSFDRDVKLWDLRQTPNQPCYATSSSRGNVMVCFPRTTCICWFRLFQRDGFMIEVYSVFMVQVKQLLTVDGRLQTDFGIASIGSAHNYTRSYFMNGRDYGISGSSDESIVRICCAQNGRQLRDYYLEHFHMAVLASYVRPSSKRDIIKVNLVESRQYGYEDSKREDFSISYGHGG</sequence>
<keyword evidence="5" id="KW-1185">Reference proteome</keyword>
<protein>
    <submittedName>
        <fullName evidence="4">Uncharacterized protein</fullName>
    </submittedName>
</protein>
<dbReference type="PROSITE" id="PS00678">
    <property type="entry name" value="WD_REPEATS_1"/>
    <property type="match status" value="1"/>
</dbReference>
<feature type="repeat" description="WD" evidence="3">
    <location>
        <begin position="58"/>
        <end position="93"/>
    </location>
</feature>
<dbReference type="GO" id="GO:0080008">
    <property type="term" value="C:Cul4-RING E3 ubiquitin ligase complex"/>
    <property type="evidence" value="ECO:0007669"/>
    <property type="project" value="InterPro"/>
</dbReference>
<dbReference type="SMART" id="SM00320">
    <property type="entry name" value="WD40"/>
    <property type="match status" value="1"/>
</dbReference>
<dbReference type="InterPro" id="IPR036322">
    <property type="entry name" value="WD40_repeat_dom_sf"/>
</dbReference>
<accession>A0AAN8U1D8</accession>
<dbReference type="Proteomes" id="UP001371456">
    <property type="component" value="Unassembled WGS sequence"/>
</dbReference>
<dbReference type="InterPro" id="IPR015943">
    <property type="entry name" value="WD40/YVTN_repeat-like_dom_sf"/>
</dbReference>
<dbReference type="Gene3D" id="2.130.10.10">
    <property type="entry name" value="YVTN repeat-like/Quinoprotein amine dehydrogenase"/>
    <property type="match status" value="1"/>
</dbReference>
<dbReference type="GO" id="GO:0071493">
    <property type="term" value="P:cellular response to UV-B"/>
    <property type="evidence" value="ECO:0007669"/>
    <property type="project" value="InterPro"/>
</dbReference>
<evidence type="ECO:0000313" key="4">
    <source>
        <dbReference type="EMBL" id="KAK6796769.1"/>
    </source>
</evidence>
<dbReference type="PROSITE" id="PS50082">
    <property type="entry name" value="WD_REPEATS_2"/>
    <property type="match status" value="1"/>
</dbReference>
<evidence type="ECO:0000256" key="1">
    <source>
        <dbReference type="ARBA" id="ARBA00022574"/>
    </source>
</evidence>
<dbReference type="PANTHER" id="PTHR47201">
    <property type="entry name" value="BNAC09G30780D PROTEIN"/>
    <property type="match status" value="1"/>
</dbReference>
<dbReference type="PANTHER" id="PTHR47201:SF3">
    <property type="entry name" value="U2A'_PHOSPHOPROTEIN 32 FAMILY A C-TERMINAL DOMAIN-CONTAINING PROTEIN"/>
    <property type="match status" value="1"/>
</dbReference>
<comment type="caution">
    <text evidence="4">The sequence shown here is derived from an EMBL/GenBank/DDBJ whole genome shotgun (WGS) entry which is preliminary data.</text>
</comment>
<keyword evidence="2" id="KW-0677">Repeat</keyword>
<dbReference type="InterPro" id="IPR046377">
    <property type="entry name" value="DHU1"/>
</dbReference>
<dbReference type="InterPro" id="IPR001680">
    <property type="entry name" value="WD40_rpt"/>
</dbReference>
<evidence type="ECO:0000256" key="2">
    <source>
        <dbReference type="ARBA" id="ARBA00022737"/>
    </source>
</evidence>
<dbReference type="InterPro" id="IPR019775">
    <property type="entry name" value="WD40_repeat_CS"/>
</dbReference>
<dbReference type="AlphaFoldDB" id="A0AAN8U1D8"/>